<keyword evidence="3" id="KW-1185">Reference proteome</keyword>
<dbReference type="OrthoDB" id="67700at2759"/>
<protein>
    <submittedName>
        <fullName evidence="2">Uncharacterized protein</fullName>
    </submittedName>
</protein>
<dbReference type="AlphaFoldDB" id="A0A0D2JNA3"/>
<feature type="region of interest" description="Disordered" evidence="1">
    <location>
        <begin position="245"/>
        <end position="318"/>
    </location>
</feature>
<organism evidence="2 3">
    <name type="scientific">Monoraphidium neglectum</name>
    <dbReference type="NCBI Taxonomy" id="145388"/>
    <lineage>
        <taxon>Eukaryota</taxon>
        <taxon>Viridiplantae</taxon>
        <taxon>Chlorophyta</taxon>
        <taxon>core chlorophytes</taxon>
        <taxon>Chlorophyceae</taxon>
        <taxon>CS clade</taxon>
        <taxon>Sphaeropleales</taxon>
        <taxon>Selenastraceae</taxon>
        <taxon>Monoraphidium</taxon>
    </lineage>
</organism>
<feature type="region of interest" description="Disordered" evidence="1">
    <location>
        <begin position="29"/>
        <end position="65"/>
    </location>
</feature>
<feature type="compositionally biased region" description="Low complexity" evidence="1">
    <location>
        <begin position="293"/>
        <end position="302"/>
    </location>
</feature>
<accession>A0A0D2JNA3</accession>
<dbReference type="Proteomes" id="UP000054498">
    <property type="component" value="Unassembled WGS sequence"/>
</dbReference>
<dbReference type="EMBL" id="KK101506">
    <property type="protein sequence ID" value="KIZ00628.1"/>
    <property type="molecule type" value="Genomic_DNA"/>
</dbReference>
<feature type="compositionally biased region" description="Low complexity" evidence="1">
    <location>
        <begin position="39"/>
        <end position="60"/>
    </location>
</feature>
<reference evidence="2 3" key="1">
    <citation type="journal article" date="2013" name="BMC Genomics">
        <title>Reconstruction of the lipid metabolism for the microalga Monoraphidium neglectum from its genome sequence reveals characteristics suitable for biofuel production.</title>
        <authorList>
            <person name="Bogen C."/>
            <person name="Al-Dilaimi A."/>
            <person name="Albersmeier A."/>
            <person name="Wichmann J."/>
            <person name="Grundmann M."/>
            <person name="Rupp O."/>
            <person name="Lauersen K.J."/>
            <person name="Blifernez-Klassen O."/>
            <person name="Kalinowski J."/>
            <person name="Goesmann A."/>
            <person name="Mussgnug J.H."/>
            <person name="Kruse O."/>
        </authorList>
    </citation>
    <scope>NUCLEOTIDE SEQUENCE [LARGE SCALE GENOMIC DNA]</scope>
    <source>
        <strain evidence="2 3">SAG 48.87</strain>
    </source>
</reference>
<dbReference type="RefSeq" id="XP_013899647.1">
    <property type="nucleotide sequence ID" value="XM_014044193.1"/>
</dbReference>
<gene>
    <name evidence="2" type="ORF">MNEG_7334</name>
</gene>
<evidence type="ECO:0000313" key="3">
    <source>
        <dbReference type="Proteomes" id="UP000054498"/>
    </source>
</evidence>
<proteinExistence type="predicted"/>
<evidence type="ECO:0000256" key="1">
    <source>
        <dbReference type="SAM" id="MobiDB-lite"/>
    </source>
</evidence>
<feature type="compositionally biased region" description="Basic and acidic residues" evidence="1">
    <location>
        <begin position="248"/>
        <end position="262"/>
    </location>
</feature>
<sequence>MTCRSHLPGGVRECFKVLRGLLAENYELGDLPDDPSPPAVEGAPGAEAATPSAAGPSPAAAAPPPAPGRLGLAGMLAYRSLVARLLRLHDPGAAAKALAAVLTVATTAALAAALRPAQEWCLGGGGGTGGGSGGFLRHAACWPVERGLVLLPENAGQVVAALALVALSARLLAASAEVADICLREASLAATRRATGRARAVVAAAARADAARAAYEEAAAAAAAVASAIDSRALRVVRLPPGSGAGLRRLEREAREAQEEAQRQSTSFSAAQTGPPGGAPAGAPHHPQPAPSPAASAPRPTAGGAGLLPSAPPQQGGAGPLGAVVAGLELLRGTPIGEDLAALWDGLLITGRGALLGPWAPQPGGAAGGGEDGADVALSEVFEHERVQPFRGWGHSWPGHFLPSDRVGHWGDRWGRAGGRDGMRFEDVVPRLPAGWEWAEDEWHVDMTGAEEDRVDAEGWSYTTDFRSFMHAAPGTALG</sequence>
<dbReference type="GeneID" id="25740210"/>
<dbReference type="KEGG" id="mng:MNEG_7334"/>
<evidence type="ECO:0000313" key="2">
    <source>
        <dbReference type="EMBL" id="KIZ00628.1"/>
    </source>
</evidence>
<name>A0A0D2JNA3_9CHLO</name>